<dbReference type="Pfam" id="PF00717">
    <property type="entry name" value="Peptidase_S24"/>
    <property type="match status" value="1"/>
</dbReference>
<feature type="domain" description="HTH cro/C1-type" evidence="4">
    <location>
        <begin position="5"/>
        <end position="59"/>
    </location>
</feature>
<evidence type="ECO:0000259" key="4">
    <source>
        <dbReference type="PROSITE" id="PS50943"/>
    </source>
</evidence>
<dbReference type="AlphaFoldDB" id="A0A9E7AK59"/>
<dbReference type="Proteomes" id="UP000831562">
    <property type="component" value="Chromosome"/>
</dbReference>
<keyword evidence="1" id="KW-0805">Transcription regulation</keyword>
<reference evidence="5" key="1">
    <citation type="submission" date="2022-05" db="EMBL/GenBank/DDBJ databases">
        <title>Using nanopore sequencing to obtain complete genomes from saliva samples.</title>
        <authorList>
            <person name="Baker J.L."/>
        </authorList>
    </citation>
    <scope>NUCLEOTIDE SEQUENCE</scope>
    <source>
        <strain evidence="5">JCVI-JB-Lp32</strain>
    </source>
</reference>
<dbReference type="Pfam" id="PF01381">
    <property type="entry name" value="HTH_3"/>
    <property type="match status" value="1"/>
</dbReference>
<accession>A0A9E7AK59</accession>
<sequence>MRYQIAEARKLRDITQAELAEKMGTTQQTIQRYETNQVNIRMDKMIEMSEILNVSLAYLLGMSSSPELSEVSDMVPVPLLGSIAAGTPIEMINIDETYDIPADIHDRYPQAFLLKVVGDSMNRVLPNGCYALINPCQEASKPMKAYAVCVNGFDATIKRVKPLSNGYELVPDSIDPTYRPQIFDFNEIDTQPVSIIGEVVWYLVPFGFEI</sequence>
<dbReference type="PROSITE" id="PS50943">
    <property type="entry name" value="HTH_CROC1"/>
    <property type="match status" value="1"/>
</dbReference>
<dbReference type="InterPro" id="IPR010982">
    <property type="entry name" value="Lambda_DNA-bd_dom_sf"/>
</dbReference>
<name>A0A9E7AK59_9ACTN</name>
<dbReference type="EMBL" id="CP097092">
    <property type="protein sequence ID" value="UQF78299.1"/>
    <property type="molecule type" value="Genomic_DNA"/>
</dbReference>
<proteinExistence type="predicted"/>
<protein>
    <submittedName>
        <fullName evidence="5">XRE family transcriptional regulator</fullName>
    </submittedName>
</protein>
<dbReference type="SUPFAM" id="SSF51306">
    <property type="entry name" value="LexA/Signal peptidase"/>
    <property type="match status" value="1"/>
</dbReference>
<keyword evidence="3" id="KW-0804">Transcription</keyword>
<gene>
    <name evidence="5" type="ORF">M3I19_00930</name>
</gene>
<dbReference type="CDD" id="cd06529">
    <property type="entry name" value="S24_LexA-like"/>
    <property type="match status" value="1"/>
</dbReference>
<evidence type="ECO:0000313" key="5">
    <source>
        <dbReference type="EMBL" id="UQF78299.1"/>
    </source>
</evidence>
<dbReference type="CDD" id="cd00093">
    <property type="entry name" value="HTH_XRE"/>
    <property type="match status" value="1"/>
</dbReference>
<evidence type="ECO:0000313" key="6">
    <source>
        <dbReference type="Proteomes" id="UP000831562"/>
    </source>
</evidence>
<keyword evidence="2" id="KW-0238">DNA-binding</keyword>
<dbReference type="InterPro" id="IPR015927">
    <property type="entry name" value="Peptidase_S24_S26A/B/C"/>
</dbReference>
<dbReference type="Gene3D" id="2.10.109.10">
    <property type="entry name" value="Umud Fragment, subunit A"/>
    <property type="match status" value="1"/>
</dbReference>
<dbReference type="InterPro" id="IPR039418">
    <property type="entry name" value="LexA-like"/>
</dbReference>
<evidence type="ECO:0000256" key="2">
    <source>
        <dbReference type="ARBA" id="ARBA00023125"/>
    </source>
</evidence>
<dbReference type="InterPro" id="IPR036286">
    <property type="entry name" value="LexA/Signal_pep-like_sf"/>
</dbReference>
<dbReference type="SUPFAM" id="SSF47413">
    <property type="entry name" value="lambda repressor-like DNA-binding domains"/>
    <property type="match status" value="1"/>
</dbReference>
<organism evidence="5 6">
    <name type="scientific">Lancefieldella parvula</name>
    <dbReference type="NCBI Taxonomy" id="1382"/>
    <lineage>
        <taxon>Bacteria</taxon>
        <taxon>Bacillati</taxon>
        <taxon>Actinomycetota</taxon>
        <taxon>Coriobacteriia</taxon>
        <taxon>Coriobacteriales</taxon>
        <taxon>Atopobiaceae</taxon>
        <taxon>Lancefieldella</taxon>
    </lineage>
</organism>
<dbReference type="SMART" id="SM00530">
    <property type="entry name" value="HTH_XRE"/>
    <property type="match status" value="1"/>
</dbReference>
<dbReference type="InterPro" id="IPR001387">
    <property type="entry name" value="Cro/C1-type_HTH"/>
</dbReference>
<evidence type="ECO:0000256" key="1">
    <source>
        <dbReference type="ARBA" id="ARBA00023015"/>
    </source>
</evidence>
<dbReference type="PANTHER" id="PTHR40661:SF1">
    <property type="entry name" value="HTH CRO_C1-TYPE DOMAIN-CONTAINING PROTEIN"/>
    <property type="match status" value="1"/>
</dbReference>
<dbReference type="PANTHER" id="PTHR40661">
    <property type="match status" value="1"/>
</dbReference>
<dbReference type="GO" id="GO:0003677">
    <property type="term" value="F:DNA binding"/>
    <property type="evidence" value="ECO:0007669"/>
    <property type="project" value="UniProtKB-KW"/>
</dbReference>
<dbReference type="Gene3D" id="1.10.260.40">
    <property type="entry name" value="lambda repressor-like DNA-binding domains"/>
    <property type="match status" value="1"/>
</dbReference>
<evidence type="ECO:0000256" key="3">
    <source>
        <dbReference type="ARBA" id="ARBA00023163"/>
    </source>
</evidence>